<sequence>MPKNLTPILEAIEPVIIGHDCELVDLEYVKEKSQYYLRIYVDKQPNGIDIETIAELSELVGEKLDSMQPDPLPDPYILELSSPGLERPIKKEQDWEKAKGQYIHVGLYQKLEGEKVFEGHLLDLDDQEIKLEIKIKTRRKQLTIPRKQIASARFAIEF</sequence>
<dbReference type="PANTHER" id="PTHR33867">
    <property type="entry name" value="RIBOSOME MATURATION FACTOR RIMP"/>
    <property type="match status" value="1"/>
</dbReference>
<evidence type="ECO:0000313" key="7">
    <source>
        <dbReference type="EMBL" id="MCD5563078.1"/>
    </source>
</evidence>
<reference evidence="6" key="1">
    <citation type="submission" date="2018-07" db="EMBL/GenBank/DDBJ databases">
        <authorList>
            <person name="Somerville V."/>
        </authorList>
    </citation>
    <scope>NUCLEOTIDE SEQUENCE</scope>
    <source>
        <strain evidence="6">NWC_2_2</strain>
    </source>
</reference>
<comment type="similarity">
    <text evidence="3">Belongs to the RimP family.</text>
</comment>
<dbReference type="Gene3D" id="2.30.30.180">
    <property type="entry name" value="Ribosome maturation factor RimP, C-terminal domain"/>
    <property type="match status" value="1"/>
</dbReference>
<keyword evidence="1 3" id="KW-0963">Cytoplasm</keyword>
<accession>A0A1L3JVD3</accession>
<dbReference type="GO" id="GO:0006412">
    <property type="term" value="P:translation"/>
    <property type="evidence" value="ECO:0007669"/>
    <property type="project" value="TreeGrafter"/>
</dbReference>
<dbReference type="SUPFAM" id="SSF75420">
    <property type="entry name" value="YhbC-like, N-terminal domain"/>
    <property type="match status" value="1"/>
</dbReference>
<dbReference type="AlphaFoldDB" id="A0A1L3JVD3"/>
<dbReference type="InterPro" id="IPR035956">
    <property type="entry name" value="RimP_N_sf"/>
</dbReference>
<dbReference type="RefSeq" id="WP_002876725.1">
    <property type="nucleotide sequence ID" value="NZ_BJLK01000003.1"/>
</dbReference>
<protein>
    <recommendedName>
        <fullName evidence="3">Ribosome maturation factor RimP</fullName>
    </recommendedName>
</protein>
<evidence type="ECO:0000313" key="6">
    <source>
        <dbReference type="EMBL" id="AZA15911.1"/>
    </source>
</evidence>
<gene>
    <name evidence="3 7" type="primary">rimP</name>
    <name evidence="6" type="ORF">DQL93_04630</name>
    <name evidence="7" type="ORF">LOB85_02760</name>
</gene>
<feature type="domain" description="Ribosome maturation factor RimP N-terminal" evidence="4">
    <location>
        <begin position="12"/>
        <end position="86"/>
    </location>
</feature>
<dbReference type="InterPro" id="IPR028989">
    <property type="entry name" value="RimP_N"/>
</dbReference>
<dbReference type="PANTHER" id="PTHR33867:SF1">
    <property type="entry name" value="RIBOSOME MATURATION FACTOR RIMP"/>
    <property type="match status" value="1"/>
</dbReference>
<evidence type="ECO:0000256" key="2">
    <source>
        <dbReference type="ARBA" id="ARBA00022517"/>
    </source>
</evidence>
<evidence type="ECO:0000256" key="1">
    <source>
        <dbReference type="ARBA" id="ARBA00022490"/>
    </source>
</evidence>
<dbReference type="EMBL" id="CP031023">
    <property type="protein sequence ID" value="AZA15911.1"/>
    <property type="molecule type" value="Genomic_DNA"/>
</dbReference>
<name>A0A1L3JVD3_LACDL</name>
<organism evidence="6">
    <name type="scientific">Lactobacillus delbrueckii subsp. lactis</name>
    <dbReference type="NCBI Taxonomy" id="29397"/>
    <lineage>
        <taxon>Bacteria</taxon>
        <taxon>Bacillati</taxon>
        <taxon>Bacillota</taxon>
        <taxon>Bacilli</taxon>
        <taxon>Lactobacillales</taxon>
        <taxon>Lactobacillaceae</taxon>
        <taxon>Lactobacillus</taxon>
    </lineage>
</organism>
<dbReference type="InterPro" id="IPR036847">
    <property type="entry name" value="RimP_C_sf"/>
</dbReference>
<feature type="domain" description="Ribosome maturation factor RimP C-terminal" evidence="5">
    <location>
        <begin position="89"/>
        <end position="158"/>
    </location>
</feature>
<dbReference type="Gene3D" id="3.30.300.70">
    <property type="entry name" value="RimP-like superfamily, N-terminal"/>
    <property type="match status" value="1"/>
</dbReference>
<keyword evidence="2 3" id="KW-0690">Ribosome biogenesis</keyword>
<comment type="subcellular location">
    <subcellularLocation>
        <location evidence="3">Cytoplasm</location>
    </subcellularLocation>
</comment>
<dbReference type="CDD" id="cd01734">
    <property type="entry name" value="YlxS_C"/>
    <property type="match status" value="1"/>
</dbReference>
<comment type="function">
    <text evidence="3">Required for maturation of 30S ribosomal subunits.</text>
</comment>
<evidence type="ECO:0000313" key="8">
    <source>
        <dbReference type="Proteomes" id="UP001200334"/>
    </source>
</evidence>
<dbReference type="OrthoDB" id="9805006at2"/>
<proteinExistence type="inferred from homology"/>
<dbReference type="GeneID" id="69669166"/>
<dbReference type="Proteomes" id="UP001200334">
    <property type="component" value="Unassembled WGS sequence"/>
</dbReference>
<evidence type="ECO:0000256" key="3">
    <source>
        <dbReference type="HAMAP-Rule" id="MF_01077"/>
    </source>
</evidence>
<dbReference type="GO" id="GO:0005829">
    <property type="term" value="C:cytosol"/>
    <property type="evidence" value="ECO:0007669"/>
    <property type="project" value="TreeGrafter"/>
</dbReference>
<evidence type="ECO:0000259" key="5">
    <source>
        <dbReference type="Pfam" id="PF17384"/>
    </source>
</evidence>
<dbReference type="InterPro" id="IPR003728">
    <property type="entry name" value="Ribosome_maturation_RimP"/>
</dbReference>
<dbReference type="SUPFAM" id="SSF74942">
    <property type="entry name" value="YhbC-like, C-terminal domain"/>
    <property type="match status" value="1"/>
</dbReference>
<dbReference type="GO" id="GO:0000028">
    <property type="term" value="P:ribosomal small subunit assembly"/>
    <property type="evidence" value="ECO:0007669"/>
    <property type="project" value="TreeGrafter"/>
</dbReference>
<dbReference type="NCBIfam" id="NF000928">
    <property type="entry name" value="PRK00092.1-2"/>
    <property type="match status" value="1"/>
</dbReference>
<evidence type="ECO:0000259" key="4">
    <source>
        <dbReference type="Pfam" id="PF02576"/>
    </source>
</evidence>
<reference evidence="7 8" key="2">
    <citation type="submission" date="2021-12" db="EMBL/GenBank/DDBJ databases">
        <title>Antimicrobial susceptibility of Lactobacillus delbrueckii subsp. lactis obtained from milk products and other habitats.</title>
        <authorList>
            <person name="Shani N."/>
        </authorList>
    </citation>
    <scope>NUCLEOTIDE SEQUENCE [LARGE SCALE GENOMIC DNA]</scope>
    <source>
        <strain evidence="7 8">FAM 21755</strain>
    </source>
</reference>
<dbReference type="HAMAP" id="MF_01077">
    <property type="entry name" value="RimP"/>
    <property type="match status" value="1"/>
</dbReference>
<dbReference type="Pfam" id="PF02576">
    <property type="entry name" value="RimP_N"/>
    <property type="match status" value="1"/>
</dbReference>
<dbReference type="EMBL" id="JAJNUY010000007">
    <property type="protein sequence ID" value="MCD5563078.1"/>
    <property type="molecule type" value="Genomic_DNA"/>
</dbReference>
<dbReference type="Pfam" id="PF17384">
    <property type="entry name" value="DUF150_C"/>
    <property type="match status" value="1"/>
</dbReference>
<dbReference type="InterPro" id="IPR028998">
    <property type="entry name" value="RimP_C"/>
</dbReference>